<dbReference type="STRING" id="443254.Marpi_0499"/>
<dbReference type="KEGG" id="mpz:Marpi_0499"/>
<dbReference type="GO" id="GO:0046872">
    <property type="term" value="F:metal ion binding"/>
    <property type="evidence" value="ECO:0007669"/>
    <property type="project" value="UniProtKB-KW"/>
</dbReference>
<dbReference type="GO" id="GO:0000166">
    <property type="term" value="F:nucleotide binding"/>
    <property type="evidence" value="ECO:0007669"/>
    <property type="project" value="UniProtKB-KW"/>
</dbReference>
<feature type="domain" description="HD/PDEase" evidence="7">
    <location>
        <begin position="16"/>
        <end position="145"/>
    </location>
</feature>
<evidence type="ECO:0000259" key="7">
    <source>
        <dbReference type="SMART" id="SM00471"/>
    </source>
</evidence>
<dbReference type="EC" id="3.6.1.41" evidence="1"/>
<dbReference type="SUPFAM" id="SSF109604">
    <property type="entry name" value="HD-domain/PDEase-like"/>
    <property type="match status" value="1"/>
</dbReference>
<gene>
    <name evidence="8" type="ordered locus">Marpi_0499</name>
</gene>
<organism evidence="8 9">
    <name type="scientific">Marinitoga piezophila (strain DSM 14283 / JCM 11233 / KA3)</name>
    <dbReference type="NCBI Taxonomy" id="443254"/>
    <lineage>
        <taxon>Bacteria</taxon>
        <taxon>Thermotogati</taxon>
        <taxon>Thermotogota</taxon>
        <taxon>Thermotogae</taxon>
        <taxon>Petrotogales</taxon>
        <taxon>Petrotogaceae</taxon>
        <taxon>Marinitoga</taxon>
    </lineage>
</organism>
<sequence>METIKEEIKELLNKLVSPYRLKHIMGVAYMSKILANLYGVSELKAEIAAFGHDLFRDVKPYRFLNMAKSYGLELSKVEVKNPILLHGKIAAEFLKKKYNICNDIYEAIYFHTSGCKCFNTNIIGKILFISDSIEPTRNYENVEYLRELAKRDIEKAYIEILKNKIIYAIEKKHLLLYETVEAWNYNIMEVE</sequence>
<dbReference type="eggNOG" id="COG1713">
    <property type="taxonomic scope" value="Bacteria"/>
</dbReference>
<dbReference type="NCBIfam" id="TIGR00488">
    <property type="entry name" value="bis(5'-nucleosyl)-tetraphosphatase (symmetrical) YqeK"/>
    <property type="match status" value="1"/>
</dbReference>
<evidence type="ECO:0000313" key="8">
    <source>
        <dbReference type="EMBL" id="AEX84941.1"/>
    </source>
</evidence>
<accession>H2J583</accession>
<evidence type="ECO:0000313" key="9">
    <source>
        <dbReference type="Proteomes" id="UP000007161"/>
    </source>
</evidence>
<dbReference type="PANTHER" id="PTHR35795:SF1">
    <property type="entry name" value="BIS(5'-NUCLEOSYL)-TETRAPHOSPHATASE, SYMMETRICAL"/>
    <property type="match status" value="1"/>
</dbReference>
<evidence type="ECO:0000256" key="6">
    <source>
        <dbReference type="ARBA" id="ARBA00049417"/>
    </source>
</evidence>
<dbReference type="Proteomes" id="UP000007161">
    <property type="component" value="Chromosome"/>
</dbReference>
<dbReference type="GO" id="GO:0008803">
    <property type="term" value="F:bis(5'-nucleosyl)-tetraphosphatase (symmetrical) activity"/>
    <property type="evidence" value="ECO:0007669"/>
    <property type="project" value="UniProtKB-EC"/>
</dbReference>
<dbReference type="HOGENOM" id="CLU_089580_1_2_0"/>
<dbReference type="CDD" id="cd00077">
    <property type="entry name" value="HDc"/>
    <property type="match status" value="1"/>
</dbReference>
<dbReference type="InterPro" id="IPR005249">
    <property type="entry name" value="YqeK"/>
</dbReference>
<dbReference type="SMART" id="SM00471">
    <property type="entry name" value="HDc"/>
    <property type="match status" value="1"/>
</dbReference>
<reference evidence="9" key="2">
    <citation type="submission" date="2012-01" db="EMBL/GenBank/DDBJ databases">
        <title>Complete sequence of chromosome of Marinitoga piezophila KA3.</title>
        <authorList>
            <person name="Lucas S."/>
            <person name="Han J."/>
            <person name="Lapidus A."/>
            <person name="Cheng J.-F."/>
            <person name="Goodwin L."/>
            <person name="Pitluck S."/>
            <person name="Peters L."/>
            <person name="Mikhailova N."/>
            <person name="Teshima H."/>
            <person name="Detter J.C."/>
            <person name="Han C."/>
            <person name="Tapia R."/>
            <person name="Land M."/>
            <person name="Hauser L."/>
            <person name="Kyrpides N."/>
            <person name="Ivanova N."/>
            <person name="Pagani I."/>
            <person name="Jebbar M."/>
            <person name="Vannier P."/>
            <person name="Oger P."/>
            <person name="Cario A."/>
            <person name="Bartlett D."/>
            <person name="Noll K.M."/>
            <person name="Woyke T."/>
        </authorList>
    </citation>
    <scope>NUCLEOTIDE SEQUENCE [LARGE SCALE GENOMIC DNA]</scope>
    <source>
        <strain evidence="9">DSM 14283 / JCM 11233 / KA3</strain>
    </source>
</reference>
<evidence type="ECO:0000256" key="4">
    <source>
        <dbReference type="ARBA" id="ARBA00022801"/>
    </source>
</evidence>
<dbReference type="Gene3D" id="1.10.3210.10">
    <property type="entry name" value="Hypothetical protein af1432"/>
    <property type="match status" value="1"/>
</dbReference>
<dbReference type="RefSeq" id="WP_014296013.1">
    <property type="nucleotide sequence ID" value="NC_016751.1"/>
</dbReference>
<keyword evidence="9" id="KW-1185">Reference proteome</keyword>
<dbReference type="PANTHER" id="PTHR35795">
    <property type="entry name" value="SLR1885 PROTEIN"/>
    <property type="match status" value="1"/>
</dbReference>
<dbReference type="OrthoDB" id="46240at2"/>
<dbReference type="InterPro" id="IPR003607">
    <property type="entry name" value="HD/PDEase_dom"/>
</dbReference>
<dbReference type="Pfam" id="PF01966">
    <property type="entry name" value="HD"/>
    <property type="match status" value="1"/>
</dbReference>
<protein>
    <recommendedName>
        <fullName evidence="1">bis(5'-nucleosyl)-tetraphosphatase (symmetrical)</fullName>
        <ecNumber evidence="1">3.6.1.41</ecNumber>
    </recommendedName>
</protein>
<evidence type="ECO:0000256" key="5">
    <source>
        <dbReference type="ARBA" id="ARBA00023004"/>
    </source>
</evidence>
<dbReference type="InterPro" id="IPR006674">
    <property type="entry name" value="HD_domain"/>
</dbReference>
<reference evidence="8 9" key="1">
    <citation type="journal article" date="2012" name="J. Bacteriol.">
        <title>Complete Genome Sequence of the Thermophilic, Piezophilic, Heterotrophic Bacterium Marinitoga piezophila KA3.</title>
        <authorList>
            <person name="Lucas S."/>
            <person name="Han J."/>
            <person name="Lapidus A."/>
            <person name="Cheng J.F."/>
            <person name="Goodwin L.A."/>
            <person name="Pitluck S."/>
            <person name="Peters L."/>
            <person name="Mikhailova N."/>
            <person name="Teshima H."/>
            <person name="Detter J.C."/>
            <person name="Han C."/>
            <person name="Tapia R."/>
            <person name="Land M."/>
            <person name="Hauser L."/>
            <person name="Kyrpides N.C."/>
            <person name="Ivanova N."/>
            <person name="Pagani I."/>
            <person name="Vannier P."/>
            <person name="Oger P."/>
            <person name="Bartlett D.H."/>
            <person name="Noll K.M."/>
            <person name="Woyke T."/>
            <person name="Jebbar M."/>
        </authorList>
    </citation>
    <scope>NUCLEOTIDE SEQUENCE [LARGE SCALE GENOMIC DNA]</scope>
    <source>
        <strain evidence="9">DSM 14283 / JCM 11233 / KA3</strain>
    </source>
</reference>
<keyword evidence="4 8" id="KW-0378">Hydrolase</keyword>
<keyword evidence="3" id="KW-0547">Nucleotide-binding</keyword>
<dbReference type="InterPro" id="IPR051094">
    <property type="entry name" value="Diverse_Catalytic_Enzymes"/>
</dbReference>
<comment type="catalytic activity">
    <reaction evidence="6">
        <text>P(1),P(4)-bis(5'-adenosyl) tetraphosphate + H2O = 2 ADP + 2 H(+)</text>
        <dbReference type="Rhea" id="RHEA:24252"/>
        <dbReference type="ChEBI" id="CHEBI:15377"/>
        <dbReference type="ChEBI" id="CHEBI:15378"/>
        <dbReference type="ChEBI" id="CHEBI:58141"/>
        <dbReference type="ChEBI" id="CHEBI:456216"/>
        <dbReference type="EC" id="3.6.1.41"/>
    </reaction>
</comment>
<keyword evidence="2" id="KW-0479">Metal-binding</keyword>
<keyword evidence="5" id="KW-0408">Iron</keyword>
<proteinExistence type="predicted"/>
<evidence type="ECO:0000256" key="2">
    <source>
        <dbReference type="ARBA" id="ARBA00022723"/>
    </source>
</evidence>
<evidence type="ECO:0000256" key="1">
    <source>
        <dbReference type="ARBA" id="ARBA00012506"/>
    </source>
</evidence>
<dbReference type="AlphaFoldDB" id="H2J583"/>
<evidence type="ECO:0000256" key="3">
    <source>
        <dbReference type="ARBA" id="ARBA00022741"/>
    </source>
</evidence>
<name>H2J583_MARPK</name>
<dbReference type="EMBL" id="CP003257">
    <property type="protein sequence ID" value="AEX84941.1"/>
    <property type="molecule type" value="Genomic_DNA"/>
</dbReference>